<evidence type="ECO:0000313" key="7">
    <source>
        <dbReference type="EMBL" id="GGG75763.1"/>
    </source>
</evidence>
<dbReference type="InterPro" id="IPR023267">
    <property type="entry name" value="RCMT"/>
</dbReference>
<comment type="caution">
    <text evidence="7">The sequence shown here is derived from an EMBL/GenBank/DDBJ whole genome shotgun (WGS) entry which is preliminary data.</text>
</comment>
<evidence type="ECO:0000256" key="4">
    <source>
        <dbReference type="ARBA" id="ARBA00022884"/>
    </source>
</evidence>
<comment type="similarity">
    <text evidence="5">Belongs to the class I-like SAM-binding methyltransferase superfamily. RsmB/NOP family.</text>
</comment>
<dbReference type="GO" id="GO:0003723">
    <property type="term" value="F:RNA binding"/>
    <property type="evidence" value="ECO:0007669"/>
    <property type="project" value="UniProtKB-UniRule"/>
</dbReference>
<keyword evidence="8" id="KW-1185">Reference proteome</keyword>
<protein>
    <submittedName>
        <fullName evidence="7">SAM-dependent methyltransferase</fullName>
    </submittedName>
</protein>
<evidence type="ECO:0000256" key="5">
    <source>
        <dbReference type="PROSITE-ProRule" id="PRU01023"/>
    </source>
</evidence>
<dbReference type="InterPro" id="IPR049560">
    <property type="entry name" value="MeTrfase_RsmB-F_NOP2_cat"/>
</dbReference>
<dbReference type="GO" id="GO:0001510">
    <property type="term" value="P:RNA methylation"/>
    <property type="evidence" value="ECO:0007669"/>
    <property type="project" value="InterPro"/>
</dbReference>
<reference evidence="7" key="1">
    <citation type="journal article" date="2014" name="Int. J. Syst. Evol. Microbiol.">
        <title>Complete genome sequence of Corynebacterium casei LMG S-19264T (=DSM 44701T), isolated from a smear-ripened cheese.</title>
        <authorList>
            <consortium name="US DOE Joint Genome Institute (JGI-PGF)"/>
            <person name="Walter F."/>
            <person name="Albersmeier A."/>
            <person name="Kalinowski J."/>
            <person name="Ruckert C."/>
        </authorList>
    </citation>
    <scope>NUCLEOTIDE SEQUENCE</scope>
    <source>
        <strain evidence="7">CGMCC 1.15762</strain>
    </source>
</reference>
<dbReference type="InterPro" id="IPR029063">
    <property type="entry name" value="SAM-dependent_MTases_sf"/>
</dbReference>
<dbReference type="SUPFAM" id="SSF53335">
    <property type="entry name" value="S-adenosyl-L-methionine-dependent methyltransferases"/>
    <property type="match status" value="1"/>
</dbReference>
<evidence type="ECO:0000256" key="1">
    <source>
        <dbReference type="ARBA" id="ARBA00022603"/>
    </source>
</evidence>
<gene>
    <name evidence="7" type="ORF">GCM10011415_25470</name>
</gene>
<sequence length="389" mass="40963">MGTGMTPAARIAAAAEIIDSISAGLPAEKALLRWSRNSRFAGSKDRAAVRDHVFEVLRRWRSTAAQGGGSDGRSRMIGLLRQQQVDPDTIFTGEGHAPAALSDAERAAGALPEGNDLLDLPDWLADRLGASLGDRLAPAAEMLRHRAPVFLRVNTRRCSLEAAQAALADEGIETRLHGLASTALEVTAGERGVGRSAAYADGLVELQDVASQAVVEALPLSPGLRVLDYCAGGGGKALAMAARTGGEIIAHDANPERMADIPARAARAGARILTADAPEGPFDLLLCDVPCSGSGAWRRSPDGKWRLDPDGLAELCRLQAEILDTAARLVAPGGILAYATCSMLAEENGDATRGFLDRMPEWTSQFERQFLPQDGGDGFYLRLLAAPGA</sequence>
<dbReference type="PRINTS" id="PR02008">
    <property type="entry name" value="RCMTFAMILY"/>
</dbReference>
<keyword evidence="2 5" id="KW-0808">Transferase</keyword>
<accession>A0A8J2ZKI8</accession>
<feature type="binding site" evidence="5">
    <location>
        <position position="276"/>
    </location>
    <ligand>
        <name>S-adenosyl-L-methionine</name>
        <dbReference type="ChEBI" id="CHEBI:59789"/>
    </ligand>
</feature>
<evidence type="ECO:0000259" key="6">
    <source>
        <dbReference type="PROSITE" id="PS51686"/>
    </source>
</evidence>
<organism evidence="7 8">
    <name type="scientific">Salipiger pallidus</name>
    <dbReference type="NCBI Taxonomy" id="1775170"/>
    <lineage>
        <taxon>Bacteria</taxon>
        <taxon>Pseudomonadati</taxon>
        <taxon>Pseudomonadota</taxon>
        <taxon>Alphaproteobacteria</taxon>
        <taxon>Rhodobacterales</taxon>
        <taxon>Roseobacteraceae</taxon>
        <taxon>Salipiger</taxon>
    </lineage>
</organism>
<feature type="domain" description="SAM-dependent MTase RsmB/NOP-type" evidence="6">
    <location>
        <begin position="139"/>
        <end position="389"/>
    </location>
</feature>
<dbReference type="Proteomes" id="UP000617145">
    <property type="component" value="Unassembled WGS sequence"/>
</dbReference>
<dbReference type="CDD" id="cd02440">
    <property type="entry name" value="AdoMet_MTases"/>
    <property type="match status" value="1"/>
</dbReference>
<feature type="binding site" evidence="5">
    <location>
        <position position="252"/>
    </location>
    <ligand>
        <name>S-adenosyl-L-methionine</name>
        <dbReference type="ChEBI" id="CHEBI:59789"/>
    </ligand>
</feature>
<dbReference type="PROSITE" id="PS51686">
    <property type="entry name" value="SAM_MT_RSMB_NOP"/>
    <property type="match status" value="1"/>
</dbReference>
<evidence type="ECO:0000256" key="3">
    <source>
        <dbReference type="ARBA" id="ARBA00022691"/>
    </source>
</evidence>
<dbReference type="Pfam" id="PF22458">
    <property type="entry name" value="RsmF-B_ferredox"/>
    <property type="match status" value="1"/>
</dbReference>
<keyword evidence="3 5" id="KW-0949">S-adenosyl-L-methionine</keyword>
<dbReference type="EMBL" id="BMJV01000005">
    <property type="protein sequence ID" value="GGG75763.1"/>
    <property type="molecule type" value="Genomic_DNA"/>
</dbReference>
<dbReference type="InterPro" id="IPR001678">
    <property type="entry name" value="MeTrfase_RsmB-F_NOP2_dom"/>
</dbReference>
<reference evidence="7" key="2">
    <citation type="submission" date="2020-09" db="EMBL/GenBank/DDBJ databases">
        <authorList>
            <person name="Sun Q."/>
            <person name="Zhou Y."/>
        </authorList>
    </citation>
    <scope>NUCLEOTIDE SEQUENCE</scope>
    <source>
        <strain evidence="7">CGMCC 1.15762</strain>
    </source>
</reference>
<feature type="binding site" evidence="5">
    <location>
        <position position="288"/>
    </location>
    <ligand>
        <name>S-adenosyl-L-methionine</name>
        <dbReference type="ChEBI" id="CHEBI:59789"/>
    </ligand>
</feature>
<keyword evidence="1 5" id="KW-0489">Methyltransferase</keyword>
<evidence type="ECO:0000313" key="8">
    <source>
        <dbReference type="Proteomes" id="UP000617145"/>
    </source>
</evidence>
<dbReference type="PANTHER" id="PTHR22807:SF53">
    <property type="entry name" value="RIBOSOMAL RNA SMALL SUBUNIT METHYLTRANSFERASE B-RELATED"/>
    <property type="match status" value="1"/>
</dbReference>
<dbReference type="Gene3D" id="3.40.50.150">
    <property type="entry name" value="Vaccinia Virus protein VP39"/>
    <property type="match status" value="1"/>
</dbReference>
<dbReference type="Pfam" id="PF01189">
    <property type="entry name" value="Methyltr_RsmB-F"/>
    <property type="match status" value="1"/>
</dbReference>
<dbReference type="AlphaFoldDB" id="A0A8J2ZKI8"/>
<name>A0A8J2ZKI8_9RHOB</name>
<dbReference type="PANTHER" id="PTHR22807">
    <property type="entry name" value="NOP2 YEAST -RELATED NOL1/NOP2/FMU SUN DOMAIN-CONTAINING"/>
    <property type="match status" value="1"/>
</dbReference>
<comment type="caution">
    <text evidence="5">Lacks conserved residue(s) required for the propagation of feature annotation.</text>
</comment>
<keyword evidence="4 5" id="KW-0694">RNA-binding</keyword>
<proteinExistence type="inferred from homology"/>
<dbReference type="InterPro" id="IPR054728">
    <property type="entry name" value="RsmB-like_ferredoxin"/>
</dbReference>
<dbReference type="GO" id="GO:0008173">
    <property type="term" value="F:RNA methyltransferase activity"/>
    <property type="evidence" value="ECO:0007669"/>
    <property type="project" value="InterPro"/>
</dbReference>
<evidence type="ECO:0000256" key="2">
    <source>
        <dbReference type="ARBA" id="ARBA00022679"/>
    </source>
</evidence>
<feature type="active site" description="Nucleophile" evidence="5">
    <location>
        <position position="341"/>
    </location>
</feature>